<dbReference type="Proteomes" id="UP000827872">
    <property type="component" value="Linkage Group LG02"/>
</dbReference>
<dbReference type="EMBL" id="CM037615">
    <property type="protein sequence ID" value="KAH8012899.1"/>
    <property type="molecule type" value="Genomic_DNA"/>
</dbReference>
<reference evidence="1" key="1">
    <citation type="submission" date="2021-08" db="EMBL/GenBank/DDBJ databases">
        <title>The first chromosome-level gecko genome reveals the dynamic sex chromosomes of Neotropical dwarf geckos (Sphaerodactylidae: Sphaerodactylus).</title>
        <authorList>
            <person name="Pinto B.J."/>
            <person name="Keating S.E."/>
            <person name="Gamble T."/>
        </authorList>
    </citation>
    <scope>NUCLEOTIDE SEQUENCE</scope>
    <source>
        <strain evidence="1">TG3544</strain>
    </source>
</reference>
<accession>A0ACB8FZR8</accession>
<comment type="caution">
    <text evidence="1">The sequence shown here is derived from an EMBL/GenBank/DDBJ whole genome shotgun (WGS) entry which is preliminary data.</text>
</comment>
<organism evidence="1 2">
    <name type="scientific">Sphaerodactylus townsendi</name>
    <dbReference type="NCBI Taxonomy" id="933632"/>
    <lineage>
        <taxon>Eukaryota</taxon>
        <taxon>Metazoa</taxon>
        <taxon>Chordata</taxon>
        <taxon>Craniata</taxon>
        <taxon>Vertebrata</taxon>
        <taxon>Euteleostomi</taxon>
        <taxon>Lepidosauria</taxon>
        <taxon>Squamata</taxon>
        <taxon>Bifurcata</taxon>
        <taxon>Gekkota</taxon>
        <taxon>Sphaerodactylidae</taxon>
        <taxon>Sphaerodactylus</taxon>
    </lineage>
</organism>
<evidence type="ECO:0000313" key="1">
    <source>
        <dbReference type="EMBL" id="KAH8012899.1"/>
    </source>
</evidence>
<name>A0ACB8FZR8_9SAUR</name>
<evidence type="ECO:0000313" key="2">
    <source>
        <dbReference type="Proteomes" id="UP000827872"/>
    </source>
</evidence>
<protein>
    <submittedName>
        <fullName evidence="1">Uncharacterized protein</fullName>
    </submittedName>
</protein>
<proteinExistence type="predicted"/>
<keyword evidence="2" id="KW-1185">Reference proteome</keyword>
<gene>
    <name evidence="1" type="ORF">K3G42_005646</name>
</gene>
<sequence>MFAFQYGQEPNGLGNKMKESCSMSQQASQDTLSRTDEEDEENDSVSMPSVVSEQEAYLYGFHWEEAILQSSLQHVRDSG</sequence>